<evidence type="ECO:0000256" key="7">
    <source>
        <dbReference type="PIRSR" id="PIRSR617867-1"/>
    </source>
</evidence>
<accession>A0A9P6H2R2</accession>
<dbReference type="OrthoDB" id="3388at2759"/>
<organism evidence="9 10">
    <name type="scientific">Thelephora terrestris</name>
    <dbReference type="NCBI Taxonomy" id="56493"/>
    <lineage>
        <taxon>Eukaryota</taxon>
        <taxon>Fungi</taxon>
        <taxon>Dikarya</taxon>
        <taxon>Basidiomycota</taxon>
        <taxon>Agaricomycotina</taxon>
        <taxon>Agaricomycetes</taxon>
        <taxon>Thelephorales</taxon>
        <taxon>Thelephoraceae</taxon>
        <taxon>Thelephora</taxon>
    </lineage>
</organism>
<dbReference type="InterPro" id="IPR036196">
    <property type="entry name" value="Ptyr_pPase_sf"/>
</dbReference>
<dbReference type="PANTHER" id="PTHR11717:SF7">
    <property type="entry name" value="LOW MOLECULAR WEIGHT PHOSPHOTYROSINE PROTEIN PHOSPHATASE"/>
    <property type="match status" value="1"/>
</dbReference>
<sequence>MSSTNPSVLVVCLGNTCRSPLAEAVLQHVAKQRGLNISVDSAGTSGYNTGKGPNPKTINVCQKYGIPINRVARQISSEDFDQFTYILAADGSNLANLKRIQPENSKAEVRLFGSYDDNEPIADPYGGEMSEYEMCYEQCLRYSNKFLDKVFGTASGNTAASGV</sequence>
<feature type="active site" evidence="7">
    <location>
        <position position="18"/>
    </location>
</feature>
<dbReference type="SUPFAM" id="SSF52788">
    <property type="entry name" value="Phosphotyrosine protein phosphatases I"/>
    <property type="match status" value="1"/>
</dbReference>
<gene>
    <name evidence="9" type="ORF">BJ322DRAFT_1093672</name>
</gene>
<reference evidence="9" key="2">
    <citation type="submission" date="2020-11" db="EMBL/GenBank/DDBJ databases">
        <authorList>
            <consortium name="DOE Joint Genome Institute"/>
            <person name="Kuo A."/>
            <person name="Miyauchi S."/>
            <person name="Kiss E."/>
            <person name="Drula E."/>
            <person name="Kohler A."/>
            <person name="Sanchez-Garcia M."/>
            <person name="Andreopoulos B."/>
            <person name="Barry K.W."/>
            <person name="Bonito G."/>
            <person name="Buee M."/>
            <person name="Carver A."/>
            <person name="Chen C."/>
            <person name="Cichocki N."/>
            <person name="Clum A."/>
            <person name="Culley D."/>
            <person name="Crous P.W."/>
            <person name="Fauchery L."/>
            <person name="Girlanda M."/>
            <person name="Hayes R."/>
            <person name="Keri Z."/>
            <person name="Labutti K."/>
            <person name="Lipzen A."/>
            <person name="Lombard V."/>
            <person name="Magnuson J."/>
            <person name="Maillard F."/>
            <person name="Morin E."/>
            <person name="Murat C."/>
            <person name="Nolan M."/>
            <person name="Ohm R."/>
            <person name="Pangilinan J."/>
            <person name="Pereira M."/>
            <person name="Perotto S."/>
            <person name="Peter M."/>
            <person name="Riley R."/>
            <person name="Sitrit Y."/>
            <person name="Stielow B."/>
            <person name="Szollosi G."/>
            <person name="Zifcakova L."/>
            <person name="Stursova M."/>
            <person name="Spatafora J.W."/>
            <person name="Tedersoo L."/>
            <person name="Vaario L.-M."/>
            <person name="Yamada A."/>
            <person name="Yan M."/>
            <person name="Wang P."/>
            <person name="Xu J."/>
            <person name="Bruns T."/>
            <person name="Baldrian P."/>
            <person name="Vilgalys R."/>
            <person name="Henrissat B."/>
            <person name="Grigoriev I.V."/>
            <person name="Hibbett D."/>
            <person name="Nagy L.G."/>
            <person name="Martin F.M."/>
        </authorList>
    </citation>
    <scope>NUCLEOTIDE SEQUENCE</scope>
    <source>
        <strain evidence="9">UH-Tt-Lm1</strain>
    </source>
</reference>
<evidence type="ECO:0000256" key="2">
    <source>
        <dbReference type="ARBA" id="ARBA00011063"/>
    </source>
</evidence>
<dbReference type="CDD" id="cd16343">
    <property type="entry name" value="LMWPTP"/>
    <property type="match status" value="1"/>
</dbReference>
<dbReference type="EMBL" id="WIUZ02000024">
    <property type="protein sequence ID" value="KAF9778208.1"/>
    <property type="molecule type" value="Genomic_DNA"/>
</dbReference>
<dbReference type="PRINTS" id="PR00719">
    <property type="entry name" value="LMWPTPASE"/>
</dbReference>
<dbReference type="GO" id="GO:0005737">
    <property type="term" value="C:cytoplasm"/>
    <property type="evidence" value="ECO:0007669"/>
    <property type="project" value="UniProtKB-SubCell"/>
</dbReference>
<dbReference type="Pfam" id="PF01451">
    <property type="entry name" value="LMWPc"/>
    <property type="match status" value="1"/>
</dbReference>
<keyword evidence="4" id="KW-0378">Hydrolase</keyword>
<dbReference type="PANTHER" id="PTHR11717">
    <property type="entry name" value="LOW MOLECULAR WEIGHT PROTEIN TYROSINE PHOSPHATASE"/>
    <property type="match status" value="1"/>
</dbReference>
<dbReference type="FunFam" id="3.40.50.2300:FF:000105">
    <property type="entry name" value="Low molecular weight phosphotyrosine protein"/>
    <property type="match status" value="1"/>
</dbReference>
<dbReference type="InterPro" id="IPR017867">
    <property type="entry name" value="Tyr_phospatase_low_mol_wt"/>
</dbReference>
<comment type="similarity">
    <text evidence="2">Belongs to the low molecular weight phosphotyrosine protein phosphatase family.</text>
</comment>
<dbReference type="SMART" id="SM00226">
    <property type="entry name" value="LMWPc"/>
    <property type="match status" value="1"/>
</dbReference>
<dbReference type="InterPro" id="IPR050438">
    <property type="entry name" value="LMW_PTPase"/>
</dbReference>
<evidence type="ECO:0000313" key="10">
    <source>
        <dbReference type="Proteomes" id="UP000736335"/>
    </source>
</evidence>
<comment type="caution">
    <text evidence="9">The sequence shown here is derived from an EMBL/GenBank/DDBJ whole genome shotgun (WGS) entry which is preliminary data.</text>
</comment>
<dbReference type="AlphaFoldDB" id="A0A9P6H2R2"/>
<evidence type="ECO:0000256" key="3">
    <source>
        <dbReference type="ARBA" id="ARBA00022490"/>
    </source>
</evidence>
<feature type="active site" description="Proton donor" evidence="7">
    <location>
        <position position="123"/>
    </location>
</feature>
<feature type="active site" description="Nucleophile" evidence="7">
    <location>
        <position position="12"/>
    </location>
</feature>
<evidence type="ECO:0000256" key="4">
    <source>
        <dbReference type="ARBA" id="ARBA00022801"/>
    </source>
</evidence>
<dbReference type="GO" id="GO:0004725">
    <property type="term" value="F:protein tyrosine phosphatase activity"/>
    <property type="evidence" value="ECO:0007669"/>
    <property type="project" value="UniProtKB-EC"/>
</dbReference>
<dbReference type="Proteomes" id="UP000736335">
    <property type="component" value="Unassembled WGS sequence"/>
</dbReference>
<comment type="catalytic activity">
    <reaction evidence="6">
        <text>O-phospho-L-tyrosyl-[protein] + H2O = L-tyrosyl-[protein] + phosphate</text>
        <dbReference type="Rhea" id="RHEA:10684"/>
        <dbReference type="Rhea" id="RHEA-COMP:10136"/>
        <dbReference type="Rhea" id="RHEA-COMP:20101"/>
        <dbReference type="ChEBI" id="CHEBI:15377"/>
        <dbReference type="ChEBI" id="CHEBI:43474"/>
        <dbReference type="ChEBI" id="CHEBI:46858"/>
        <dbReference type="ChEBI" id="CHEBI:61978"/>
        <dbReference type="EC" id="3.1.3.48"/>
    </reaction>
</comment>
<dbReference type="InterPro" id="IPR023485">
    <property type="entry name" value="Ptyr_pPase"/>
</dbReference>
<evidence type="ECO:0000259" key="8">
    <source>
        <dbReference type="SMART" id="SM00226"/>
    </source>
</evidence>
<evidence type="ECO:0000256" key="1">
    <source>
        <dbReference type="ARBA" id="ARBA00004496"/>
    </source>
</evidence>
<keyword evidence="10" id="KW-1185">Reference proteome</keyword>
<evidence type="ECO:0000313" key="9">
    <source>
        <dbReference type="EMBL" id="KAF9778208.1"/>
    </source>
</evidence>
<keyword evidence="3" id="KW-0963">Cytoplasm</keyword>
<feature type="domain" description="Phosphotyrosine protein phosphatase I" evidence="8">
    <location>
        <begin position="6"/>
        <end position="149"/>
    </location>
</feature>
<name>A0A9P6H2R2_9AGAM</name>
<reference evidence="9" key="1">
    <citation type="journal article" date="2020" name="Nat. Commun.">
        <title>Large-scale genome sequencing of mycorrhizal fungi provides insights into the early evolution of symbiotic traits.</title>
        <authorList>
            <person name="Miyauchi S."/>
            <person name="Kiss E."/>
            <person name="Kuo A."/>
            <person name="Drula E."/>
            <person name="Kohler A."/>
            <person name="Sanchez-Garcia M."/>
            <person name="Morin E."/>
            <person name="Andreopoulos B."/>
            <person name="Barry K.W."/>
            <person name="Bonito G."/>
            <person name="Buee M."/>
            <person name="Carver A."/>
            <person name="Chen C."/>
            <person name="Cichocki N."/>
            <person name="Clum A."/>
            <person name="Culley D."/>
            <person name="Crous P.W."/>
            <person name="Fauchery L."/>
            <person name="Girlanda M."/>
            <person name="Hayes R.D."/>
            <person name="Keri Z."/>
            <person name="LaButti K."/>
            <person name="Lipzen A."/>
            <person name="Lombard V."/>
            <person name="Magnuson J."/>
            <person name="Maillard F."/>
            <person name="Murat C."/>
            <person name="Nolan M."/>
            <person name="Ohm R.A."/>
            <person name="Pangilinan J."/>
            <person name="Pereira M.F."/>
            <person name="Perotto S."/>
            <person name="Peter M."/>
            <person name="Pfister S."/>
            <person name="Riley R."/>
            <person name="Sitrit Y."/>
            <person name="Stielow J.B."/>
            <person name="Szollosi G."/>
            <person name="Zifcakova L."/>
            <person name="Stursova M."/>
            <person name="Spatafora J.W."/>
            <person name="Tedersoo L."/>
            <person name="Vaario L.M."/>
            <person name="Yamada A."/>
            <person name="Yan M."/>
            <person name="Wang P."/>
            <person name="Xu J."/>
            <person name="Bruns T."/>
            <person name="Baldrian P."/>
            <person name="Vilgalys R."/>
            <person name="Dunand C."/>
            <person name="Henrissat B."/>
            <person name="Grigoriev I.V."/>
            <person name="Hibbett D."/>
            <person name="Nagy L.G."/>
            <person name="Martin F.M."/>
        </authorList>
    </citation>
    <scope>NUCLEOTIDE SEQUENCE</scope>
    <source>
        <strain evidence="9">UH-Tt-Lm1</strain>
    </source>
</reference>
<protein>
    <submittedName>
        <fullName evidence="9">Phosphotyrosine protein phosphatase</fullName>
    </submittedName>
</protein>
<proteinExistence type="inferred from homology"/>
<dbReference type="Gene3D" id="3.40.50.2300">
    <property type="match status" value="1"/>
</dbReference>
<comment type="subcellular location">
    <subcellularLocation>
        <location evidence="1">Cytoplasm</location>
    </subcellularLocation>
</comment>
<keyword evidence="5" id="KW-0904">Protein phosphatase</keyword>
<evidence type="ECO:0000256" key="6">
    <source>
        <dbReference type="ARBA" id="ARBA00051722"/>
    </source>
</evidence>
<evidence type="ECO:0000256" key="5">
    <source>
        <dbReference type="ARBA" id="ARBA00022912"/>
    </source>
</evidence>